<comment type="catalytic activity">
    <reaction evidence="9">
        <text>S-ubiquitinyl-[E2 ubiquitin-conjugating enzyme]-L-cysteine + [acceptor protein]-L-lysine = [E2 ubiquitin-conjugating enzyme]-L-cysteine + N(6)-ubiquitinyl-[acceptor protein]-L-lysine.</text>
        <dbReference type="EC" id="2.3.2.27"/>
    </reaction>
</comment>
<feature type="domain" description="RING-type" evidence="10">
    <location>
        <begin position="90"/>
        <end position="137"/>
    </location>
</feature>
<dbReference type="Proteomes" id="UP000695000">
    <property type="component" value="Unplaced"/>
</dbReference>
<keyword evidence="11" id="KW-1185">Reference proteome</keyword>
<organism evidence="11 12">
    <name type="scientific">Nicrophorus vespilloides</name>
    <name type="common">Boreal carrion beetle</name>
    <dbReference type="NCBI Taxonomy" id="110193"/>
    <lineage>
        <taxon>Eukaryota</taxon>
        <taxon>Metazoa</taxon>
        <taxon>Ecdysozoa</taxon>
        <taxon>Arthropoda</taxon>
        <taxon>Hexapoda</taxon>
        <taxon>Insecta</taxon>
        <taxon>Pterygota</taxon>
        <taxon>Neoptera</taxon>
        <taxon>Endopterygota</taxon>
        <taxon>Coleoptera</taxon>
        <taxon>Polyphaga</taxon>
        <taxon>Staphyliniformia</taxon>
        <taxon>Silphidae</taxon>
        <taxon>Nicrophorinae</taxon>
        <taxon>Nicrophorus</taxon>
    </lineage>
</organism>
<keyword evidence="9" id="KW-0833">Ubl conjugation pathway</keyword>
<dbReference type="PANTHER" id="PTHR12389">
    <property type="entry name" value="ZINC FINGER PROTEIN 294"/>
    <property type="match status" value="1"/>
</dbReference>
<dbReference type="EC" id="2.3.2.27" evidence="9"/>
<protein>
    <recommendedName>
        <fullName evidence="3 9">E3 ubiquitin-protein ligase listerin</fullName>
        <ecNumber evidence="9">2.3.2.27</ecNumber>
    </recommendedName>
    <alternativeName>
        <fullName evidence="7 9">RING-type E3 ubiquitin transferase listerin</fullName>
    </alternativeName>
</protein>
<keyword evidence="9" id="KW-0808">Transferase</keyword>
<evidence type="ECO:0000256" key="8">
    <source>
        <dbReference type="PROSITE-ProRule" id="PRU00175"/>
    </source>
</evidence>
<dbReference type="GeneID" id="108558434"/>
<keyword evidence="6 9" id="KW-0862">Zinc</keyword>
<evidence type="ECO:0000256" key="2">
    <source>
        <dbReference type="ARBA" id="ARBA00007997"/>
    </source>
</evidence>
<keyword evidence="5 8" id="KW-0863">Zinc-finger</keyword>
<comment type="pathway">
    <text evidence="9">Protein modification; protein ubiquitination.</text>
</comment>
<proteinExistence type="inferred from homology"/>
<evidence type="ECO:0000256" key="7">
    <source>
        <dbReference type="ARBA" id="ARBA00032366"/>
    </source>
</evidence>
<dbReference type="PANTHER" id="PTHR12389:SF0">
    <property type="entry name" value="E3 UBIQUITIN-PROTEIN LIGASE LISTERIN"/>
    <property type="match status" value="1"/>
</dbReference>
<name>A0ABM1M8D7_NICVS</name>
<dbReference type="InterPro" id="IPR054478">
    <property type="entry name" value="LTN1_UBC"/>
</dbReference>
<comment type="subcellular location">
    <subcellularLocation>
        <location evidence="1">Cytoplasm</location>
        <location evidence="1">Cytosol</location>
    </subcellularLocation>
</comment>
<evidence type="ECO:0000256" key="3">
    <source>
        <dbReference type="ARBA" id="ARBA00017157"/>
    </source>
</evidence>
<comment type="similarity">
    <text evidence="2 9">Belongs to the LTN1 family.</text>
</comment>
<evidence type="ECO:0000259" key="10">
    <source>
        <dbReference type="PROSITE" id="PS50089"/>
    </source>
</evidence>
<dbReference type="SMART" id="SM00744">
    <property type="entry name" value="RINGv"/>
    <property type="match status" value="1"/>
</dbReference>
<comment type="function">
    <text evidence="9">E3 ubiquitin-protein ligase. Component of the ribosome quality control complex (RQC), a ribosome-associated complex that mediates ubiquitination and extraction of incompletely synthesized nascent chains for proteasomal degradation.</text>
</comment>
<comment type="subunit">
    <text evidence="9">Component of the ribosome quality control complex (RQC).</text>
</comment>
<dbReference type="Pfam" id="PF13639">
    <property type="entry name" value="zf-RING_2"/>
    <property type="match status" value="1"/>
</dbReference>
<dbReference type="SUPFAM" id="SSF57850">
    <property type="entry name" value="RING/U-box"/>
    <property type="match status" value="1"/>
</dbReference>
<accession>A0ABM1M8D7</accession>
<keyword evidence="4 9" id="KW-0479">Metal-binding</keyword>
<reference evidence="12" key="1">
    <citation type="submission" date="2025-08" db="UniProtKB">
        <authorList>
            <consortium name="RefSeq"/>
        </authorList>
    </citation>
    <scope>IDENTIFICATION</scope>
    <source>
        <tissue evidence="12">Whole Larva</tissue>
    </source>
</reference>
<evidence type="ECO:0000256" key="1">
    <source>
        <dbReference type="ARBA" id="ARBA00004514"/>
    </source>
</evidence>
<dbReference type="Gene3D" id="3.30.40.10">
    <property type="entry name" value="Zinc/RING finger domain, C3HC4 (zinc finger)"/>
    <property type="match status" value="1"/>
</dbReference>
<gene>
    <name evidence="12" type="primary">LOC108558434</name>
</gene>
<dbReference type="CDD" id="cd16491">
    <property type="entry name" value="RING-CH-C4HC3_LTN1"/>
    <property type="match status" value="1"/>
</dbReference>
<evidence type="ECO:0000256" key="9">
    <source>
        <dbReference type="RuleBase" id="RU367090"/>
    </source>
</evidence>
<sequence>MEVEIFGSIRAVTGMYTIDESKMELVIGLPPNYPLRGPRIIFNGQIKETSLKPWLIQLQMRVLLQNERIWEALSLWNNNLDKKFNQVEECTICFGVFRSQAYQLPDFPCKTCRKKFHPACLHDWFSSSNRSSCPMCRNQFPLKDVLQLLKMFDRFYNLPIKYEKAAYRFIIDALSRILLTRQNSDLFTLENADLLNNLSDPVLRRRPSFITERLRKRVHAKSAKFFKFWSWVQFWRSILEEAIQTDLPDLNLAELLQRY</sequence>
<dbReference type="InterPro" id="IPR001841">
    <property type="entry name" value="Znf_RING"/>
</dbReference>
<dbReference type="PROSITE" id="PS50089">
    <property type="entry name" value="ZF_RING_2"/>
    <property type="match status" value="1"/>
</dbReference>
<dbReference type="RefSeq" id="XP_017770837.1">
    <property type="nucleotide sequence ID" value="XM_017915348.1"/>
</dbReference>
<dbReference type="InterPro" id="IPR039795">
    <property type="entry name" value="LTN1/Rkr1"/>
</dbReference>
<evidence type="ECO:0000313" key="11">
    <source>
        <dbReference type="Proteomes" id="UP000695000"/>
    </source>
</evidence>
<evidence type="ECO:0000256" key="5">
    <source>
        <dbReference type="ARBA" id="ARBA00022771"/>
    </source>
</evidence>
<dbReference type="InterPro" id="IPR011016">
    <property type="entry name" value="Znf_RING-CH"/>
</dbReference>
<dbReference type="InterPro" id="IPR013083">
    <property type="entry name" value="Znf_RING/FYVE/PHD"/>
</dbReference>
<evidence type="ECO:0000256" key="4">
    <source>
        <dbReference type="ARBA" id="ARBA00022723"/>
    </source>
</evidence>
<evidence type="ECO:0000256" key="6">
    <source>
        <dbReference type="ARBA" id="ARBA00022833"/>
    </source>
</evidence>
<dbReference type="Pfam" id="PF23009">
    <property type="entry name" value="UBC_like"/>
    <property type="match status" value="1"/>
</dbReference>
<evidence type="ECO:0000313" key="12">
    <source>
        <dbReference type="RefSeq" id="XP_017770837.1"/>
    </source>
</evidence>
<dbReference type="InterPro" id="IPR039804">
    <property type="entry name" value="RING-CH-C4HC3_LTN1"/>
</dbReference>